<dbReference type="Gene3D" id="1.10.340.70">
    <property type="match status" value="1"/>
</dbReference>
<feature type="compositionally biased region" description="Low complexity" evidence="1">
    <location>
        <begin position="531"/>
        <end position="554"/>
    </location>
</feature>
<evidence type="ECO:0000313" key="2">
    <source>
        <dbReference type="EnsemblMetazoa" id="G34572.2:cds"/>
    </source>
</evidence>
<dbReference type="EnsemblMetazoa" id="G34572.2">
    <property type="protein sequence ID" value="G34572.2:cds"/>
    <property type="gene ID" value="G34572"/>
</dbReference>
<dbReference type="Proteomes" id="UP000005408">
    <property type="component" value="Unassembled WGS sequence"/>
</dbReference>
<feature type="compositionally biased region" description="Basic and acidic residues" evidence="1">
    <location>
        <begin position="555"/>
        <end position="566"/>
    </location>
</feature>
<keyword evidence="3" id="KW-1185">Reference proteome</keyword>
<dbReference type="OMA" id="IAIQDMR"/>
<name>A0A8W8MPR2_MAGGI</name>
<feature type="region of interest" description="Disordered" evidence="1">
    <location>
        <begin position="495"/>
        <end position="576"/>
    </location>
</feature>
<evidence type="ECO:0000256" key="1">
    <source>
        <dbReference type="SAM" id="MobiDB-lite"/>
    </source>
</evidence>
<dbReference type="OrthoDB" id="6162109at2759"/>
<feature type="region of interest" description="Disordered" evidence="1">
    <location>
        <begin position="159"/>
        <end position="185"/>
    </location>
</feature>
<sequence>MDDSGSDGCMTQRQYEIIVLFLSQGYFPTKRELMEAHFANGEDTIRPRPFRKFKSWTQRLLYRESENALIHLPTGKIVVPKERFVDIIVANHCNDTGGHLTAYATMRKIQKKYTFGRRNFGMNEELVKHVVRNCPFCQNIRPVSTSAKQDSRMEIDNSGMQSEAFDRKRNYQEQTQEKDTEKCEATSSTCDAATNTQSEIGIKRIKTESQKEQGDESMEWKPTETDRNKADVKQSHPIIHNTLLSQLKMAAGSNQSTSSSHNNPVPVPVLGPFSMSLLPSISSLNFATSLALAKTCNSISEHIVKSSCPSLSNKEPQVTAAKAQEFNSNLGSILTQRPSALGYYVKVPNSASPASFSLSYVSTPSLSLGQSTVCSSSTASSALSTITLPSCGGSLEGTLSNKPIVAKKIEQGQSSQTKVAIPNLALSTQQSKIPPDRMQIHGKIIIPSVMKSSKPKVLPPIKPKENTELAKALLTPSENDAGTSSILSTPKKILKGASTNSSSKVSKKLKTKLDKLDKKIKRAGKRSKIESPSTKLKSLSPSTKLKSSSPSTKLKSSEEDADRKDVNQNVEKAASSSVNPIDETLKKKKIIVINPERMKKLLEKSLKGLNMNMNFNFKGKCNVTFHNESSGAKTSFIVDDSLSKSGANTSHPLNVQQSSARALKPENFLERLKQRLSCNSKELAEKICLKSCEKLEVGGEDKSKLNDAEQVTKQCLDELNNADLVQKVNSTSGFPTPRLSDKPSDPVQPVLPEPGPIPYPSMWTFAADMAVERNCYGRLLIAIQDMRKDVMKSILSDHIAIERLRKKISYAETLVNKHKSFISNHHKDLDLN</sequence>
<evidence type="ECO:0000313" key="3">
    <source>
        <dbReference type="Proteomes" id="UP000005408"/>
    </source>
</evidence>
<proteinExistence type="predicted"/>
<organism evidence="2 3">
    <name type="scientific">Magallana gigas</name>
    <name type="common">Pacific oyster</name>
    <name type="synonym">Crassostrea gigas</name>
    <dbReference type="NCBI Taxonomy" id="29159"/>
    <lineage>
        <taxon>Eukaryota</taxon>
        <taxon>Metazoa</taxon>
        <taxon>Spiralia</taxon>
        <taxon>Lophotrochozoa</taxon>
        <taxon>Mollusca</taxon>
        <taxon>Bivalvia</taxon>
        <taxon>Autobranchia</taxon>
        <taxon>Pteriomorphia</taxon>
        <taxon>Ostreida</taxon>
        <taxon>Ostreoidea</taxon>
        <taxon>Ostreidae</taxon>
        <taxon>Magallana</taxon>
    </lineage>
</organism>
<reference evidence="2" key="1">
    <citation type="submission" date="2022-08" db="UniProtKB">
        <authorList>
            <consortium name="EnsemblMetazoa"/>
        </authorList>
    </citation>
    <scope>IDENTIFICATION</scope>
    <source>
        <strain evidence="2">05x7-T-G4-1.051#20</strain>
    </source>
</reference>
<feature type="compositionally biased region" description="Basic and acidic residues" evidence="1">
    <location>
        <begin position="164"/>
        <end position="184"/>
    </location>
</feature>
<accession>A0A8W8MPR2</accession>
<dbReference type="AlphaFoldDB" id="A0A8W8MPR2"/>
<protein>
    <submittedName>
        <fullName evidence="2">Uncharacterized protein</fullName>
    </submittedName>
</protein>
<feature type="compositionally biased region" description="Polar residues" evidence="1">
    <location>
        <begin position="567"/>
        <end position="576"/>
    </location>
</feature>
<feature type="region of interest" description="Disordered" evidence="1">
    <location>
        <begin position="207"/>
        <end position="233"/>
    </location>
</feature>